<reference evidence="1 2" key="1">
    <citation type="submission" date="2020-04" db="EMBL/GenBank/DDBJ databases">
        <title>Perkinsus olseni comparative genomics.</title>
        <authorList>
            <person name="Bogema D.R."/>
        </authorList>
    </citation>
    <scope>NUCLEOTIDE SEQUENCE [LARGE SCALE GENOMIC DNA]</scope>
    <source>
        <strain evidence="1 2">ATCC PRA-207</strain>
    </source>
</reference>
<dbReference type="Proteomes" id="UP000553632">
    <property type="component" value="Unassembled WGS sequence"/>
</dbReference>
<keyword evidence="2" id="KW-1185">Reference proteome</keyword>
<dbReference type="EMBL" id="JABANO010028925">
    <property type="protein sequence ID" value="KAF4714391.1"/>
    <property type="molecule type" value="Genomic_DNA"/>
</dbReference>
<evidence type="ECO:0000313" key="2">
    <source>
        <dbReference type="Proteomes" id="UP000553632"/>
    </source>
</evidence>
<dbReference type="OMA" id="FKEYVIR"/>
<sequence>MDDSPAVPDYSVEVESQPKICRPELLWAVVKGFVAAPRYYDRDIFSEYTVKKRRSVTDWFTPSVLRACPSLPVKPTELAVEVSEEDMVLSLSNEDGCKWKYSIKVIEESCAIHLEVVMFSSSEEEDTTVDPGPLQKHVDTLSSIAVKGGCKFPSIQVSFLSTAAFDLHHCQAFEMMDPSLKKSPGYRVDADAHGTAEVVFESPSVEDPSPAEGVASIKTDAIEQLINDWKRAKDWKKPVEELHWGDEMEYMLTSMPSDGVTPPKPYYYANKVLDNLHEVDSDTWKP</sequence>
<name>A0A7J6R1X4_PEROL</name>
<evidence type="ECO:0000313" key="1">
    <source>
        <dbReference type="EMBL" id="KAF4714391.1"/>
    </source>
</evidence>
<comment type="caution">
    <text evidence="1">The sequence shown here is derived from an EMBL/GenBank/DDBJ whole genome shotgun (WGS) entry which is preliminary data.</text>
</comment>
<feature type="non-terminal residue" evidence="1">
    <location>
        <position position="1"/>
    </location>
</feature>
<protein>
    <submittedName>
        <fullName evidence="1">Uncharacterized protein</fullName>
    </submittedName>
</protein>
<accession>A0A7J6R1X4</accession>
<proteinExistence type="predicted"/>
<organism evidence="1 2">
    <name type="scientific">Perkinsus olseni</name>
    <name type="common">Perkinsus atlanticus</name>
    <dbReference type="NCBI Taxonomy" id="32597"/>
    <lineage>
        <taxon>Eukaryota</taxon>
        <taxon>Sar</taxon>
        <taxon>Alveolata</taxon>
        <taxon>Perkinsozoa</taxon>
        <taxon>Perkinsea</taxon>
        <taxon>Perkinsida</taxon>
        <taxon>Perkinsidae</taxon>
        <taxon>Perkinsus</taxon>
    </lineage>
</organism>
<dbReference type="AlphaFoldDB" id="A0A7J6R1X4"/>
<gene>
    <name evidence="1" type="ORF">FOZ63_015878</name>
</gene>